<gene>
    <name evidence="2" type="ORF">GCM10023175_03390</name>
</gene>
<organism evidence="2 3">
    <name type="scientific">Pseudonocardia xishanensis</name>
    <dbReference type="NCBI Taxonomy" id="630995"/>
    <lineage>
        <taxon>Bacteria</taxon>
        <taxon>Bacillati</taxon>
        <taxon>Actinomycetota</taxon>
        <taxon>Actinomycetes</taxon>
        <taxon>Pseudonocardiales</taxon>
        <taxon>Pseudonocardiaceae</taxon>
        <taxon>Pseudonocardia</taxon>
    </lineage>
</organism>
<evidence type="ECO:0000313" key="2">
    <source>
        <dbReference type="EMBL" id="GAA4536435.1"/>
    </source>
</evidence>
<evidence type="ECO:0000313" key="3">
    <source>
        <dbReference type="Proteomes" id="UP001501598"/>
    </source>
</evidence>
<keyword evidence="3" id="KW-1185">Reference proteome</keyword>
<evidence type="ECO:0000256" key="1">
    <source>
        <dbReference type="SAM" id="MobiDB-lite"/>
    </source>
</evidence>
<feature type="region of interest" description="Disordered" evidence="1">
    <location>
        <begin position="96"/>
        <end position="122"/>
    </location>
</feature>
<reference evidence="3" key="1">
    <citation type="journal article" date="2019" name="Int. J. Syst. Evol. Microbiol.">
        <title>The Global Catalogue of Microorganisms (GCM) 10K type strain sequencing project: providing services to taxonomists for standard genome sequencing and annotation.</title>
        <authorList>
            <consortium name="The Broad Institute Genomics Platform"/>
            <consortium name="The Broad Institute Genome Sequencing Center for Infectious Disease"/>
            <person name="Wu L."/>
            <person name="Ma J."/>
        </authorList>
    </citation>
    <scope>NUCLEOTIDE SEQUENCE [LARGE SCALE GENOMIC DNA]</scope>
    <source>
        <strain evidence="3">JCM 17906</strain>
    </source>
</reference>
<proteinExistence type="predicted"/>
<protein>
    <submittedName>
        <fullName evidence="2">Uncharacterized protein</fullName>
    </submittedName>
</protein>
<dbReference type="EMBL" id="BAABGT010000004">
    <property type="protein sequence ID" value="GAA4536435.1"/>
    <property type="molecule type" value="Genomic_DNA"/>
</dbReference>
<dbReference type="Proteomes" id="UP001501598">
    <property type="component" value="Unassembled WGS sequence"/>
</dbReference>
<sequence>MFEPGMGESCEGMATVTMTRSGEPPGLGCAALPKTDPIAPTGDPDAVSTEGLAGAGPGQVSRNGRRRHPVAYERDHPHSFGSDVTERGGRAVFPSRRVRVGDRSGGRGSGPLVTVGRTGSDGVAGAECVRRHVGA</sequence>
<feature type="region of interest" description="Disordered" evidence="1">
    <location>
        <begin position="26"/>
        <end position="65"/>
    </location>
</feature>
<comment type="caution">
    <text evidence="2">The sequence shown here is derived from an EMBL/GenBank/DDBJ whole genome shotgun (WGS) entry which is preliminary data.</text>
</comment>
<accession>A0ABP8RE99</accession>
<name>A0ABP8RE99_9PSEU</name>